<evidence type="ECO:0000259" key="16">
    <source>
        <dbReference type="SMART" id="SM00904"/>
    </source>
</evidence>
<dbReference type="EMBL" id="PTJE01000001">
    <property type="protein sequence ID" value="PPK96338.1"/>
    <property type="molecule type" value="Genomic_DNA"/>
</dbReference>
<dbReference type="Gene3D" id="3.40.50.620">
    <property type="entry name" value="HUPs"/>
    <property type="match status" value="1"/>
</dbReference>
<evidence type="ECO:0000256" key="7">
    <source>
        <dbReference type="ARBA" id="ARBA00022695"/>
    </source>
</evidence>
<keyword evidence="18" id="KW-1185">Reference proteome</keyword>
<proteinExistence type="inferred from homology"/>
<dbReference type="InterPro" id="IPR004821">
    <property type="entry name" value="Cyt_trans-like"/>
</dbReference>
<comment type="catalytic activity">
    <reaction evidence="14 15">
        <text>FMN + ATP + H(+) = FAD + diphosphate</text>
        <dbReference type="Rhea" id="RHEA:17237"/>
        <dbReference type="ChEBI" id="CHEBI:15378"/>
        <dbReference type="ChEBI" id="CHEBI:30616"/>
        <dbReference type="ChEBI" id="CHEBI:33019"/>
        <dbReference type="ChEBI" id="CHEBI:57692"/>
        <dbReference type="ChEBI" id="CHEBI:58210"/>
        <dbReference type="EC" id="2.7.7.2"/>
    </reaction>
</comment>
<evidence type="ECO:0000256" key="1">
    <source>
        <dbReference type="ARBA" id="ARBA00002121"/>
    </source>
</evidence>
<reference evidence="17 18" key="1">
    <citation type="submission" date="2018-02" db="EMBL/GenBank/DDBJ databases">
        <title>Genomic Encyclopedia of Archaeal and Bacterial Type Strains, Phase II (KMG-II): from individual species to whole genera.</title>
        <authorList>
            <person name="Goeker M."/>
        </authorList>
    </citation>
    <scope>NUCLEOTIDE SEQUENCE [LARGE SCALE GENOMIC DNA]</scope>
    <source>
        <strain evidence="17 18">DSM 16809</strain>
    </source>
</reference>
<comment type="function">
    <text evidence="1">Catalyzes the phosphorylation of riboflavin to FMN followed by the adenylation of FMN to FAD.</text>
</comment>
<dbReference type="EC" id="2.7.7.2" evidence="15"/>
<comment type="pathway">
    <text evidence="3 15">Cofactor biosynthesis; FMN biosynthesis; FMN from riboflavin (ATP route): step 1/1.</text>
</comment>
<dbReference type="FunFam" id="3.40.50.620:FF:000021">
    <property type="entry name" value="Riboflavin biosynthesis protein"/>
    <property type="match status" value="1"/>
</dbReference>
<dbReference type="AlphaFoldDB" id="A0A2S6IQ57"/>
<dbReference type="UniPathway" id="UPA00276">
    <property type="reaction ID" value="UER00406"/>
</dbReference>
<evidence type="ECO:0000256" key="12">
    <source>
        <dbReference type="ARBA" id="ARBA00023268"/>
    </source>
</evidence>
<dbReference type="PANTHER" id="PTHR22749:SF6">
    <property type="entry name" value="RIBOFLAVIN KINASE"/>
    <property type="match status" value="1"/>
</dbReference>
<evidence type="ECO:0000256" key="14">
    <source>
        <dbReference type="ARBA" id="ARBA00049494"/>
    </source>
</evidence>
<dbReference type="Pfam" id="PF06574">
    <property type="entry name" value="FAD_syn"/>
    <property type="match status" value="1"/>
</dbReference>
<dbReference type="InterPro" id="IPR015864">
    <property type="entry name" value="FAD_synthase"/>
</dbReference>
<dbReference type="GO" id="GO:0009231">
    <property type="term" value="P:riboflavin biosynthetic process"/>
    <property type="evidence" value="ECO:0007669"/>
    <property type="project" value="InterPro"/>
</dbReference>
<evidence type="ECO:0000256" key="5">
    <source>
        <dbReference type="ARBA" id="ARBA00022643"/>
    </source>
</evidence>
<dbReference type="GO" id="GO:0005524">
    <property type="term" value="F:ATP binding"/>
    <property type="evidence" value="ECO:0007669"/>
    <property type="project" value="UniProtKB-UniRule"/>
</dbReference>
<dbReference type="NCBIfam" id="NF004162">
    <property type="entry name" value="PRK05627.1-5"/>
    <property type="match status" value="1"/>
</dbReference>
<evidence type="ECO:0000313" key="18">
    <source>
        <dbReference type="Proteomes" id="UP000239002"/>
    </source>
</evidence>
<evidence type="ECO:0000256" key="2">
    <source>
        <dbReference type="ARBA" id="ARBA00004726"/>
    </source>
</evidence>
<keyword evidence="4 15" id="KW-0285">Flavoprotein</keyword>
<keyword evidence="5 15" id="KW-0288">FMN</keyword>
<dbReference type="PIRSF" id="PIRSF004491">
    <property type="entry name" value="FAD_Synth"/>
    <property type="match status" value="1"/>
</dbReference>
<evidence type="ECO:0000256" key="6">
    <source>
        <dbReference type="ARBA" id="ARBA00022679"/>
    </source>
</evidence>
<protein>
    <recommendedName>
        <fullName evidence="15">Riboflavin biosynthesis protein</fullName>
    </recommendedName>
    <domain>
        <recommendedName>
            <fullName evidence="15">Riboflavin kinase</fullName>
            <ecNumber evidence="15">2.7.1.26</ecNumber>
        </recommendedName>
        <alternativeName>
            <fullName evidence="15">Flavokinase</fullName>
        </alternativeName>
    </domain>
    <domain>
        <recommendedName>
            <fullName evidence="15">FMN adenylyltransferase</fullName>
            <ecNumber evidence="15">2.7.7.2</ecNumber>
        </recommendedName>
        <alternativeName>
            <fullName evidence="15">FAD pyrophosphorylase</fullName>
        </alternativeName>
        <alternativeName>
            <fullName evidence="15">FAD synthase</fullName>
        </alternativeName>
    </domain>
</protein>
<dbReference type="RefSeq" id="WP_104513909.1">
    <property type="nucleotide sequence ID" value="NZ_MQVW01000022.1"/>
</dbReference>
<evidence type="ECO:0000256" key="9">
    <source>
        <dbReference type="ARBA" id="ARBA00022777"/>
    </source>
</evidence>
<dbReference type="UniPathway" id="UPA00277">
    <property type="reaction ID" value="UER00407"/>
</dbReference>
<dbReference type="InterPro" id="IPR014729">
    <property type="entry name" value="Rossmann-like_a/b/a_fold"/>
</dbReference>
<dbReference type="InterPro" id="IPR023465">
    <property type="entry name" value="Riboflavin_kinase_dom_sf"/>
</dbReference>
<evidence type="ECO:0000256" key="11">
    <source>
        <dbReference type="ARBA" id="ARBA00022840"/>
    </source>
</evidence>
<keyword evidence="7 15" id="KW-0548">Nucleotidyltransferase</keyword>
<keyword evidence="11 15" id="KW-0067">ATP-binding</keyword>
<gene>
    <name evidence="17" type="ORF">LY01_00157</name>
</gene>
<comment type="similarity">
    <text evidence="15">Belongs to the ribF family.</text>
</comment>
<comment type="catalytic activity">
    <reaction evidence="13 15">
        <text>riboflavin + ATP = FMN + ADP + H(+)</text>
        <dbReference type="Rhea" id="RHEA:14357"/>
        <dbReference type="ChEBI" id="CHEBI:15378"/>
        <dbReference type="ChEBI" id="CHEBI:30616"/>
        <dbReference type="ChEBI" id="CHEBI:57986"/>
        <dbReference type="ChEBI" id="CHEBI:58210"/>
        <dbReference type="ChEBI" id="CHEBI:456216"/>
        <dbReference type="EC" id="2.7.1.26"/>
    </reaction>
</comment>
<feature type="domain" description="Riboflavin kinase" evidence="16">
    <location>
        <begin position="182"/>
        <end position="308"/>
    </location>
</feature>
<evidence type="ECO:0000256" key="10">
    <source>
        <dbReference type="ARBA" id="ARBA00022827"/>
    </source>
</evidence>
<organism evidence="17 18">
    <name type="scientific">Nonlabens xylanidelens</name>
    <dbReference type="NCBI Taxonomy" id="191564"/>
    <lineage>
        <taxon>Bacteria</taxon>
        <taxon>Pseudomonadati</taxon>
        <taxon>Bacteroidota</taxon>
        <taxon>Flavobacteriia</taxon>
        <taxon>Flavobacteriales</taxon>
        <taxon>Flavobacteriaceae</taxon>
        <taxon>Nonlabens</taxon>
    </lineage>
</organism>
<sequence length="311" mass="35428">MNTYDNIDKYKAVKGAVVTIGTFDGVHQGHQKILQRVVKKADEDNLTSLLLTFFPHPRMVLQPDHDLKLINSIAERVDLVANQGIENIVIHPFSKEFSRTTAIDYVKDILVDKLKAKVIVIGYDHRFGINRSASIEQLIEYSKEYDFEVIEISKKEVEEVAVSSTKVRHALEKGAIEITNKYLNCNFSMHGTVVTGKQVGRTIGYPTANLMIKESYKLIPAPGVYITSSIINDTRVYGMTNIGVNPTVSNEAIQTIETYYLDFNEDLYGKNLELFFHKRLRQEEKFNHLDDLVKAMQLDEHKTRAYVQQVG</sequence>
<dbReference type="SMART" id="SM00904">
    <property type="entry name" value="Flavokinase"/>
    <property type="match status" value="1"/>
</dbReference>
<dbReference type="PANTHER" id="PTHR22749">
    <property type="entry name" value="RIBOFLAVIN KINASE/FMN ADENYLYLTRANSFERASE"/>
    <property type="match status" value="1"/>
</dbReference>
<dbReference type="InterPro" id="IPR002606">
    <property type="entry name" value="Riboflavin_kinase_bac"/>
</dbReference>
<dbReference type="SUPFAM" id="SSF82114">
    <property type="entry name" value="Riboflavin kinase-like"/>
    <property type="match status" value="1"/>
</dbReference>
<dbReference type="InterPro" id="IPR023468">
    <property type="entry name" value="Riboflavin_kinase"/>
</dbReference>
<dbReference type="InterPro" id="IPR015865">
    <property type="entry name" value="Riboflavin_kinase_bac/euk"/>
</dbReference>
<comment type="caution">
    <text evidence="17">The sequence shown here is derived from an EMBL/GenBank/DDBJ whole genome shotgun (WGS) entry which is preliminary data.</text>
</comment>
<evidence type="ECO:0000313" key="17">
    <source>
        <dbReference type="EMBL" id="PPK96338.1"/>
    </source>
</evidence>
<accession>A0A2S6IQ57</accession>
<evidence type="ECO:0000256" key="15">
    <source>
        <dbReference type="PIRNR" id="PIRNR004491"/>
    </source>
</evidence>
<dbReference type="NCBIfam" id="TIGR00083">
    <property type="entry name" value="ribF"/>
    <property type="match status" value="1"/>
</dbReference>
<comment type="pathway">
    <text evidence="2 15">Cofactor biosynthesis; FAD biosynthesis; FAD from FMN: step 1/1.</text>
</comment>
<dbReference type="NCBIfam" id="NF004160">
    <property type="entry name" value="PRK05627.1-3"/>
    <property type="match status" value="1"/>
</dbReference>
<dbReference type="GO" id="GO:0003919">
    <property type="term" value="F:FMN adenylyltransferase activity"/>
    <property type="evidence" value="ECO:0007669"/>
    <property type="project" value="UniProtKB-UniRule"/>
</dbReference>
<dbReference type="CDD" id="cd02064">
    <property type="entry name" value="FAD_synthetase_N"/>
    <property type="match status" value="1"/>
</dbReference>
<keyword evidence="6 15" id="KW-0808">Transferase</keyword>
<dbReference type="SUPFAM" id="SSF52374">
    <property type="entry name" value="Nucleotidylyl transferase"/>
    <property type="match status" value="1"/>
</dbReference>
<dbReference type="GO" id="GO:0006747">
    <property type="term" value="P:FAD biosynthetic process"/>
    <property type="evidence" value="ECO:0007669"/>
    <property type="project" value="UniProtKB-UniRule"/>
</dbReference>
<dbReference type="Proteomes" id="UP000239002">
    <property type="component" value="Unassembled WGS sequence"/>
</dbReference>
<dbReference type="GO" id="GO:0008531">
    <property type="term" value="F:riboflavin kinase activity"/>
    <property type="evidence" value="ECO:0007669"/>
    <property type="project" value="UniProtKB-UniRule"/>
</dbReference>
<evidence type="ECO:0000256" key="4">
    <source>
        <dbReference type="ARBA" id="ARBA00022630"/>
    </source>
</evidence>
<evidence type="ECO:0000256" key="3">
    <source>
        <dbReference type="ARBA" id="ARBA00005201"/>
    </source>
</evidence>
<evidence type="ECO:0000256" key="13">
    <source>
        <dbReference type="ARBA" id="ARBA00047880"/>
    </source>
</evidence>
<evidence type="ECO:0000256" key="8">
    <source>
        <dbReference type="ARBA" id="ARBA00022741"/>
    </source>
</evidence>
<keyword evidence="9 15" id="KW-0418">Kinase</keyword>
<dbReference type="Pfam" id="PF01687">
    <property type="entry name" value="Flavokinase"/>
    <property type="match status" value="1"/>
</dbReference>
<keyword evidence="8 15" id="KW-0547">Nucleotide-binding</keyword>
<keyword evidence="10 15" id="KW-0274">FAD</keyword>
<dbReference type="Gene3D" id="2.40.30.30">
    <property type="entry name" value="Riboflavin kinase-like"/>
    <property type="match status" value="1"/>
</dbReference>
<dbReference type="EC" id="2.7.1.26" evidence="15"/>
<dbReference type="GO" id="GO:0009398">
    <property type="term" value="P:FMN biosynthetic process"/>
    <property type="evidence" value="ECO:0007669"/>
    <property type="project" value="UniProtKB-UniRule"/>
</dbReference>
<dbReference type="NCBIfam" id="TIGR00125">
    <property type="entry name" value="cyt_tran_rel"/>
    <property type="match status" value="1"/>
</dbReference>
<keyword evidence="12" id="KW-0511">Multifunctional enzyme</keyword>
<dbReference type="OrthoDB" id="9803667at2"/>
<name>A0A2S6IQ57_9FLAO</name>